<dbReference type="EMBL" id="QDFR01000013">
    <property type="protein sequence ID" value="PVE50194.1"/>
    <property type="molecule type" value="Genomic_DNA"/>
</dbReference>
<organism evidence="3 4">
    <name type="scientific">Rhizobium rhizogenes</name>
    <name type="common">Agrobacterium rhizogenes</name>
    <dbReference type="NCBI Taxonomy" id="359"/>
    <lineage>
        <taxon>Bacteria</taxon>
        <taxon>Pseudomonadati</taxon>
        <taxon>Pseudomonadota</taxon>
        <taxon>Alphaproteobacteria</taxon>
        <taxon>Hyphomicrobiales</taxon>
        <taxon>Rhizobiaceae</taxon>
        <taxon>Rhizobium/Agrobacterium group</taxon>
        <taxon>Rhizobium</taxon>
    </lineage>
</organism>
<dbReference type="RefSeq" id="WP_116494563.1">
    <property type="nucleotide sequence ID" value="NZ_QDFR01000013.1"/>
</dbReference>
<dbReference type="AlphaFoldDB" id="A0AA92BZG1"/>
<evidence type="ECO:0000313" key="4">
    <source>
        <dbReference type="Proteomes" id="UP000244335"/>
    </source>
</evidence>
<accession>A0AA92BZG1</accession>
<dbReference type="Proteomes" id="UP000244335">
    <property type="component" value="Unassembled WGS sequence"/>
</dbReference>
<reference evidence="3 4" key="1">
    <citation type="submission" date="2018-04" db="EMBL/GenBank/DDBJ databases">
        <authorList>
            <person name="Hagen T."/>
        </authorList>
    </citation>
    <scope>NUCLEOTIDE SEQUENCE [LARGE SCALE GENOMIC DNA]</scope>
    <source>
        <strain evidence="3 4">TPD7009</strain>
    </source>
</reference>
<evidence type="ECO:0000256" key="1">
    <source>
        <dbReference type="SAM" id="MobiDB-lite"/>
    </source>
</evidence>
<feature type="transmembrane region" description="Helical" evidence="2">
    <location>
        <begin position="6"/>
        <end position="27"/>
    </location>
</feature>
<proteinExistence type="predicted"/>
<feature type="region of interest" description="Disordered" evidence="1">
    <location>
        <begin position="102"/>
        <end position="121"/>
    </location>
</feature>
<name>A0AA92BZG1_RHIRH</name>
<evidence type="ECO:0000256" key="2">
    <source>
        <dbReference type="SAM" id="Phobius"/>
    </source>
</evidence>
<comment type="caution">
    <text evidence="3">The sequence shown here is derived from an EMBL/GenBank/DDBJ whole genome shotgun (WGS) entry which is preliminary data.</text>
</comment>
<sequence length="236" mass="26411">MNFDTVVGPAVVAAVVSGLISAIAMVVNRSTSLTTHREKIKADHELAEKKVSGDLKLAERKFALDRRLADWKRKTEIAEQVLADFYKARDIFSDARRPFANNGEGVSRPGRGDGETENEANHNDAIFAPYERLVKERDFFSEMHARRFRFMALFGEKGAEPFLVFSRAFNEVGVSTFGLIRPARMSPLPDKIRDKYEAAIGWGTDDEDRFAAKLNEAVAQVESLCGPVLRDMPEAE</sequence>
<feature type="compositionally biased region" description="Basic and acidic residues" evidence="1">
    <location>
        <begin position="110"/>
        <end position="121"/>
    </location>
</feature>
<keyword evidence="2" id="KW-0472">Membrane</keyword>
<protein>
    <submittedName>
        <fullName evidence="3">Uncharacterized protein</fullName>
    </submittedName>
</protein>
<gene>
    <name evidence="3" type="ORF">DC430_22750</name>
</gene>
<keyword evidence="2" id="KW-1133">Transmembrane helix</keyword>
<evidence type="ECO:0000313" key="3">
    <source>
        <dbReference type="EMBL" id="PVE50194.1"/>
    </source>
</evidence>
<keyword evidence="2" id="KW-0812">Transmembrane</keyword>